<sequence>MDTVWKESAMCAYTARELTDDEFDALSARLTEGNFQ</sequence>
<dbReference type="Proteomes" id="UP000287470">
    <property type="component" value="Unassembled WGS sequence"/>
</dbReference>
<evidence type="ECO:0000313" key="2">
    <source>
        <dbReference type="Proteomes" id="UP000287470"/>
    </source>
</evidence>
<keyword evidence="2" id="KW-1185">Reference proteome</keyword>
<dbReference type="EMBL" id="QXGK01000013">
    <property type="protein sequence ID" value="RSX55352.1"/>
    <property type="molecule type" value="Genomic_DNA"/>
</dbReference>
<reference evidence="1 2" key="1">
    <citation type="submission" date="2018-09" db="EMBL/GenBank/DDBJ databases">
        <title>Characterization of the phylogenetic diversity of five novel species belonging to the genus Bifidobacterium.</title>
        <authorList>
            <person name="Lugli G.A."/>
            <person name="Duranti S."/>
            <person name="Milani C."/>
        </authorList>
    </citation>
    <scope>NUCLEOTIDE SEQUENCE [LARGE SCALE GENOMIC DNA]</scope>
    <source>
        <strain evidence="1 2">2033B</strain>
    </source>
</reference>
<comment type="caution">
    <text evidence="1">The sequence shown here is derived from an EMBL/GenBank/DDBJ whole genome shotgun (WGS) entry which is preliminary data.</text>
</comment>
<accession>A0A430FR73</accession>
<dbReference type="AlphaFoldDB" id="A0A430FR73"/>
<organism evidence="1 2">
    <name type="scientific">Bifidobacterium samirii</name>
    <dbReference type="NCBI Taxonomy" id="2306974"/>
    <lineage>
        <taxon>Bacteria</taxon>
        <taxon>Bacillati</taxon>
        <taxon>Actinomycetota</taxon>
        <taxon>Actinomycetes</taxon>
        <taxon>Bifidobacteriales</taxon>
        <taxon>Bifidobacteriaceae</taxon>
        <taxon>Bifidobacterium</taxon>
    </lineage>
</organism>
<gene>
    <name evidence="1" type="ORF">D2E24_1367</name>
</gene>
<proteinExistence type="predicted"/>
<evidence type="ECO:0000313" key="1">
    <source>
        <dbReference type="EMBL" id="RSX55352.1"/>
    </source>
</evidence>
<protein>
    <submittedName>
        <fullName evidence="1">Uncharacterized protein</fullName>
    </submittedName>
</protein>
<name>A0A430FR73_9BIFI</name>